<keyword evidence="1 2" id="KW-0732">Signal</keyword>
<evidence type="ECO:0000256" key="2">
    <source>
        <dbReference type="SAM" id="SignalP"/>
    </source>
</evidence>
<dbReference type="InterPro" id="IPR029046">
    <property type="entry name" value="LolA/LolB/LppX"/>
</dbReference>
<dbReference type="SUPFAM" id="SSF89392">
    <property type="entry name" value="Prokaryotic lipoproteins and lipoprotein localization factors"/>
    <property type="match status" value="1"/>
</dbReference>
<evidence type="ECO:0000256" key="1">
    <source>
        <dbReference type="ARBA" id="ARBA00022729"/>
    </source>
</evidence>
<evidence type="ECO:0000313" key="3">
    <source>
        <dbReference type="EMBL" id="SEC32267.1"/>
    </source>
</evidence>
<protein>
    <submittedName>
        <fullName evidence="3">Outer membrane lipoprotein-sorting protein</fullName>
    </submittedName>
</protein>
<dbReference type="Gene3D" id="2.50.20.10">
    <property type="entry name" value="Lipoprotein localisation LolA/LolB/LppX"/>
    <property type="match status" value="1"/>
</dbReference>
<sequence length="225" mass="24888">MNRFAHIMIAAFVLTTATASAHAATDPALDKVLRQLDASSAKFQSAEADLQWDNYEKIVKETTSQYGRTYFQRKNNTIDVGITLAQKQGGAPTKYIHFSDGKGDMYDAVAKKVTGFSAGENRSRVESFLALGFGGSGKDIEKSYNVTLQGMEPVDGVSTAKLDLVPKDPETAQTFNHITMWIDASRDIPLKQVTYTPEGDTRTAFYRNVRYNTPVDTKKYASPKH</sequence>
<accession>A0A1H4RK68</accession>
<gene>
    <name evidence="3" type="ORF">SAMN05443244_3179</name>
</gene>
<evidence type="ECO:0000313" key="4">
    <source>
        <dbReference type="Proteomes" id="UP000182409"/>
    </source>
</evidence>
<organism evidence="3 4">
    <name type="scientific">Terriglobus roseus</name>
    <dbReference type="NCBI Taxonomy" id="392734"/>
    <lineage>
        <taxon>Bacteria</taxon>
        <taxon>Pseudomonadati</taxon>
        <taxon>Acidobacteriota</taxon>
        <taxon>Terriglobia</taxon>
        <taxon>Terriglobales</taxon>
        <taxon>Acidobacteriaceae</taxon>
        <taxon>Terriglobus</taxon>
    </lineage>
</organism>
<keyword evidence="3" id="KW-0449">Lipoprotein</keyword>
<feature type="chain" id="PRO_5010169131" evidence="2">
    <location>
        <begin position="24"/>
        <end position="225"/>
    </location>
</feature>
<dbReference type="AlphaFoldDB" id="A0A1H4RK68"/>
<name>A0A1H4RK68_9BACT</name>
<reference evidence="3 4" key="1">
    <citation type="submission" date="2016-10" db="EMBL/GenBank/DDBJ databases">
        <authorList>
            <person name="de Groot N.N."/>
        </authorList>
    </citation>
    <scope>NUCLEOTIDE SEQUENCE [LARGE SCALE GENOMIC DNA]</scope>
    <source>
        <strain evidence="3 4">AB35.6</strain>
    </source>
</reference>
<dbReference type="EMBL" id="FNSD01000001">
    <property type="protein sequence ID" value="SEC32267.1"/>
    <property type="molecule type" value="Genomic_DNA"/>
</dbReference>
<dbReference type="RefSeq" id="WP_074654955.1">
    <property type="nucleotide sequence ID" value="NZ_FNSD01000001.1"/>
</dbReference>
<dbReference type="OrthoDB" id="128646at2"/>
<proteinExistence type="predicted"/>
<feature type="signal peptide" evidence="2">
    <location>
        <begin position="1"/>
        <end position="23"/>
    </location>
</feature>
<dbReference type="Proteomes" id="UP000182409">
    <property type="component" value="Unassembled WGS sequence"/>
</dbReference>